<gene>
    <name evidence="13" type="ORF">SAMN05444281_0599</name>
</gene>
<proteinExistence type="inferred from homology"/>
<dbReference type="InterPro" id="IPR037066">
    <property type="entry name" value="Plug_dom_sf"/>
</dbReference>
<dbReference type="RefSeq" id="WP_073118183.1">
    <property type="nucleotide sequence ID" value="NZ_BMEN01000001.1"/>
</dbReference>
<dbReference type="PROSITE" id="PS52016">
    <property type="entry name" value="TONB_DEPENDENT_REC_3"/>
    <property type="match status" value="1"/>
</dbReference>
<evidence type="ECO:0000256" key="4">
    <source>
        <dbReference type="ARBA" id="ARBA00022692"/>
    </source>
</evidence>
<dbReference type="EMBL" id="FQXQ01000001">
    <property type="protein sequence ID" value="SHH43558.1"/>
    <property type="molecule type" value="Genomic_DNA"/>
</dbReference>
<dbReference type="Gene3D" id="2.40.170.20">
    <property type="entry name" value="TonB-dependent receptor, beta-barrel domain"/>
    <property type="match status" value="1"/>
</dbReference>
<dbReference type="InterPro" id="IPR012910">
    <property type="entry name" value="Plug_dom"/>
</dbReference>
<evidence type="ECO:0000313" key="14">
    <source>
        <dbReference type="Proteomes" id="UP000184109"/>
    </source>
</evidence>
<reference evidence="14" key="1">
    <citation type="submission" date="2016-11" db="EMBL/GenBank/DDBJ databases">
        <authorList>
            <person name="Varghese N."/>
            <person name="Submissions S."/>
        </authorList>
    </citation>
    <scope>NUCLEOTIDE SEQUENCE [LARGE SCALE GENOMIC DNA]</scope>
    <source>
        <strain evidence="14">DSM 100572</strain>
    </source>
</reference>
<evidence type="ECO:0000256" key="2">
    <source>
        <dbReference type="ARBA" id="ARBA00022448"/>
    </source>
</evidence>
<feature type="domain" description="TonB-dependent receptor-like beta-barrel" evidence="11">
    <location>
        <begin position="400"/>
        <end position="987"/>
    </location>
</feature>
<evidence type="ECO:0000313" key="13">
    <source>
        <dbReference type="EMBL" id="SHH43558.1"/>
    </source>
</evidence>
<keyword evidence="5 9" id="KW-0798">TonB box</keyword>
<protein>
    <submittedName>
        <fullName evidence="13">TonB-linked outer membrane protein, SusC/RagA family</fullName>
    </submittedName>
</protein>
<evidence type="ECO:0000256" key="5">
    <source>
        <dbReference type="ARBA" id="ARBA00023077"/>
    </source>
</evidence>
<feature type="chain" id="PRO_5013155449" evidence="10">
    <location>
        <begin position="21"/>
        <end position="1024"/>
    </location>
</feature>
<keyword evidence="14" id="KW-1185">Reference proteome</keyword>
<evidence type="ECO:0000256" key="7">
    <source>
        <dbReference type="ARBA" id="ARBA00023237"/>
    </source>
</evidence>
<evidence type="ECO:0000256" key="6">
    <source>
        <dbReference type="ARBA" id="ARBA00023136"/>
    </source>
</evidence>
<accession>A0A1M5SZ04</accession>
<dbReference type="InterPro" id="IPR000531">
    <property type="entry name" value="Beta-barrel_TonB"/>
</dbReference>
<feature type="signal peptide" evidence="10">
    <location>
        <begin position="1"/>
        <end position="20"/>
    </location>
</feature>
<feature type="domain" description="TonB-dependent receptor plug" evidence="12">
    <location>
        <begin position="115"/>
        <end position="220"/>
    </location>
</feature>
<evidence type="ECO:0000259" key="11">
    <source>
        <dbReference type="Pfam" id="PF00593"/>
    </source>
</evidence>
<keyword evidence="6 8" id="KW-0472">Membrane</keyword>
<dbReference type="InterPro" id="IPR036942">
    <property type="entry name" value="Beta-barrel_TonB_sf"/>
</dbReference>
<dbReference type="NCBIfam" id="TIGR04056">
    <property type="entry name" value="OMP_RagA_SusC"/>
    <property type="match status" value="1"/>
</dbReference>
<sequence length="1024" mass="112160">MKKVYLFLLMTIGLVSLSMAQVSVSGTVVSKTDRTPIPGAYVVLKGQSVISTITDFDGNFVLELKQDKGTLEITYLGYQTQSIDFSGNQKLTIALKEESNSLEEVVLIGYGSSSKKSVTTSISKIEDVKSIATRPVNNVSDFLQGRAPGVTVLSDGGDPTASPKIVIRGTGSLSNETPLTVVDGVPYYGPAINPNDIASISILKDAASASIYGAQAASGVIVIETKKGKTGKPQISFDAYTAYQSATNLPTPLNAKEQADVYNLAADNAGVPRQASHDASVNPWGQTTRTNWIDEVFRTAPTYNANLSISGATDKINYLTSFGYNKKEGVLIGNDFERYSFRVKTDIDLSDKIKVGENVYFSKSNANGFAETAGNTQGVITNAMWMPSAAPVYDSNGNYSGTVPSDRPDLLPFAGAYGDVYNPVALLKRPTTTQLNSFVNANTYIDYEVVKGLNFKSTYSYSLRNDNYKRFSPRIPEIGRTNTKNSLEQSNAITNKWIWSNQLSYKKYFGAHSLDATAIYSAQKTDYEYFGAIGYDFDDENAYNQYLGNAKNSPNRAVLKSDVFEDALSSAIGRVMYNYKNKYFVTGSIRRDQTSRLAKDNQVGYFPSGSAGWAISEEDFFNVEAIDNLKLRASWGQIGNINSVGYYSYNVPLSSYNVIVNGNGDLNAQGISLNQLSNPNLTWETSESYDLGLDATLFNRKLSLTVDYFKKTTKGMILPGLSDSHQGADAAYVNAGKVENSGFEFTVTYKDAIGDLDYSIGANASTLSNKLLNLDGYNNNGIDYVVHGDNYKNILTPFRSSVGEQLFSNFLVPYMGVFQSQSEIDAYTKDGSLIQPNAVPGDFKFKDSNNDGKIDANDRVFMGSYLPKVTYNFNLNLNYKGFDLALILQGVGKVNIFNAQKYTAYNASLNGFNLDNRVLNAWSPTNKNTNIPRVSTKDENLNYQTNSSWYLENGAYLRLKNINLGYTLPEDIIYGSSLRLFISAENVFTSTKYSGINPEVGGKGMDLGKYPVPRIISAGLSLKL</sequence>
<evidence type="ECO:0000256" key="1">
    <source>
        <dbReference type="ARBA" id="ARBA00004571"/>
    </source>
</evidence>
<keyword evidence="10" id="KW-0732">Signal</keyword>
<comment type="subcellular location">
    <subcellularLocation>
        <location evidence="1 8">Cell outer membrane</location>
        <topology evidence="1 8">Multi-pass membrane protein</topology>
    </subcellularLocation>
</comment>
<dbReference type="InterPro" id="IPR023997">
    <property type="entry name" value="TonB-dep_OMP_SusC/RagA_CS"/>
</dbReference>
<dbReference type="Gene3D" id="2.60.40.1120">
    <property type="entry name" value="Carboxypeptidase-like, regulatory domain"/>
    <property type="match status" value="1"/>
</dbReference>
<comment type="similarity">
    <text evidence="8 9">Belongs to the TonB-dependent receptor family.</text>
</comment>
<dbReference type="NCBIfam" id="TIGR04057">
    <property type="entry name" value="SusC_RagA_signa"/>
    <property type="match status" value="1"/>
</dbReference>
<dbReference type="GO" id="GO:0009279">
    <property type="term" value="C:cell outer membrane"/>
    <property type="evidence" value="ECO:0007669"/>
    <property type="project" value="UniProtKB-SubCell"/>
</dbReference>
<dbReference type="SUPFAM" id="SSF49464">
    <property type="entry name" value="Carboxypeptidase regulatory domain-like"/>
    <property type="match status" value="1"/>
</dbReference>
<dbReference type="Pfam" id="PF07715">
    <property type="entry name" value="Plug"/>
    <property type="match status" value="1"/>
</dbReference>
<dbReference type="Pfam" id="PF13715">
    <property type="entry name" value="CarbopepD_reg_2"/>
    <property type="match status" value="1"/>
</dbReference>
<dbReference type="Proteomes" id="UP000184109">
    <property type="component" value="Unassembled WGS sequence"/>
</dbReference>
<dbReference type="Pfam" id="PF00593">
    <property type="entry name" value="TonB_dep_Rec_b-barrel"/>
    <property type="match status" value="1"/>
</dbReference>
<evidence type="ECO:0000259" key="12">
    <source>
        <dbReference type="Pfam" id="PF07715"/>
    </source>
</evidence>
<dbReference type="InterPro" id="IPR023996">
    <property type="entry name" value="TonB-dep_OMP_SusC/RagA"/>
</dbReference>
<dbReference type="Gene3D" id="2.170.130.10">
    <property type="entry name" value="TonB-dependent receptor, plug domain"/>
    <property type="match status" value="1"/>
</dbReference>
<keyword evidence="4 8" id="KW-0812">Transmembrane</keyword>
<dbReference type="InterPro" id="IPR039426">
    <property type="entry name" value="TonB-dep_rcpt-like"/>
</dbReference>
<keyword evidence="2 8" id="KW-0813">Transport</keyword>
<organism evidence="13 14">
    <name type="scientific">Wenyingzhuangia marina</name>
    <dbReference type="NCBI Taxonomy" id="1195760"/>
    <lineage>
        <taxon>Bacteria</taxon>
        <taxon>Pseudomonadati</taxon>
        <taxon>Bacteroidota</taxon>
        <taxon>Flavobacteriia</taxon>
        <taxon>Flavobacteriales</taxon>
        <taxon>Flavobacteriaceae</taxon>
        <taxon>Wenyingzhuangia</taxon>
    </lineage>
</organism>
<keyword evidence="3 8" id="KW-1134">Transmembrane beta strand</keyword>
<evidence type="ECO:0000256" key="8">
    <source>
        <dbReference type="PROSITE-ProRule" id="PRU01360"/>
    </source>
</evidence>
<dbReference type="STRING" id="1195760.SAMN05444281_0599"/>
<evidence type="ECO:0000256" key="3">
    <source>
        <dbReference type="ARBA" id="ARBA00022452"/>
    </source>
</evidence>
<dbReference type="InterPro" id="IPR008969">
    <property type="entry name" value="CarboxyPept-like_regulatory"/>
</dbReference>
<keyword evidence="7 8" id="KW-0998">Cell outer membrane</keyword>
<evidence type="ECO:0000256" key="10">
    <source>
        <dbReference type="SAM" id="SignalP"/>
    </source>
</evidence>
<dbReference type="OrthoDB" id="9768177at2"/>
<dbReference type="SUPFAM" id="SSF56935">
    <property type="entry name" value="Porins"/>
    <property type="match status" value="1"/>
</dbReference>
<dbReference type="AlphaFoldDB" id="A0A1M5SZ04"/>
<evidence type="ECO:0000256" key="9">
    <source>
        <dbReference type="RuleBase" id="RU003357"/>
    </source>
</evidence>
<name>A0A1M5SZ04_9FLAO</name>